<keyword evidence="14 18" id="KW-0961">Cell wall biogenesis/degradation</keyword>
<dbReference type="CDD" id="cd03353">
    <property type="entry name" value="LbH_GlmU_C"/>
    <property type="match status" value="1"/>
</dbReference>
<dbReference type="CDD" id="cd02540">
    <property type="entry name" value="GT2_GlmU_N_bac"/>
    <property type="match status" value="1"/>
</dbReference>
<feature type="binding site" evidence="18">
    <location>
        <position position="157"/>
    </location>
    <ligand>
        <name>UDP-N-acetyl-alpha-D-glucosamine</name>
        <dbReference type="ChEBI" id="CHEBI:57705"/>
    </ligand>
</feature>
<dbReference type="InterPro" id="IPR029044">
    <property type="entry name" value="Nucleotide-diphossugar_trans"/>
</dbReference>
<comment type="subunit">
    <text evidence="18">Homotrimer.</text>
</comment>
<dbReference type="EMBL" id="FQWZ01000003">
    <property type="protein sequence ID" value="SHG80803.1"/>
    <property type="molecule type" value="Genomic_DNA"/>
</dbReference>
<comment type="catalytic activity">
    <reaction evidence="15 18">
        <text>alpha-D-glucosamine 1-phosphate + acetyl-CoA = N-acetyl-alpha-D-glucosamine 1-phosphate + CoA + H(+)</text>
        <dbReference type="Rhea" id="RHEA:13725"/>
        <dbReference type="ChEBI" id="CHEBI:15378"/>
        <dbReference type="ChEBI" id="CHEBI:57287"/>
        <dbReference type="ChEBI" id="CHEBI:57288"/>
        <dbReference type="ChEBI" id="CHEBI:57776"/>
        <dbReference type="ChEBI" id="CHEBI:58516"/>
        <dbReference type="EC" id="2.3.1.157"/>
    </reaction>
</comment>
<evidence type="ECO:0000256" key="16">
    <source>
        <dbReference type="ARBA" id="ARBA00048493"/>
    </source>
</evidence>
<dbReference type="AlphaFoldDB" id="A0A1M5MVM4"/>
<evidence type="ECO:0000256" key="7">
    <source>
        <dbReference type="ARBA" id="ARBA00022723"/>
    </source>
</evidence>
<evidence type="ECO:0000256" key="14">
    <source>
        <dbReference type="ARBA" id="ARBA00023316"/>
    </source>
</evidence>
<keyword evidence="7 18" id="KW-0479">Metal-binding</keyword>
<sequence>MTAVHALILAAGRGTRMHSDLPKVLHTVGGQPMLAHVLRAAAALDAPTHLVLGHGADAVQAWLARPDAGVATPQAIAMQAEQLGTAHAVQQALPGVPDDARVVILYGDVPLIGADLLQALAQAADGALALVTATLADPSGYGRILRNAAGQVTGIVEHKDANDAQRAITEINTGLLAAPAGALKRWIAQVRNDNANREYYLTDVVALAVADGMLVRTVSAPQPDEVEGVNDRVQLARAERLYQQRQATRLMRAGVQLADPARFDLRGELIAGRDVFIDVGVIIEGRVELADGVRVGAYTLLKDVRLGRGSVVQAHCVLEGLAAGADCRIGPFARVRPDSTFADEVHIGNFVEVKKGALGHGTKAGHLAYIGDATVGADVNISAGVITCNYDGANKHQTVIGDGAFIGTDAQLVAPVTIGERAFIAAGSTITREVPADALAVCRARDQKTIANWKRPSKKKS</sequence>
<evidence type="ECO:0000256" key="10">
    <source>
        <dbReference type="ARBA" id="ARBA00022960"/>
    </source>
</evidence>
<evidence type="ECO:0000313" key="20">
    <source>
        <dbReference type="EMBL" id="SHG80803.1"/>
    </source>
</evidence>
<dbReference type="EC" id="2.7.7.23" evidence="18"/>
<evidence type="ECO:0000256" key="8">
    <source>
        <dbReference type="ARBA" id="ARBA00022737"/>
    </source>
</evidence>
<dbReference type="SUPFAM" id="SSF51161">
    <property type="entry name" value="Trimeric LpxA-like enzymes"/>
    <property type="match status" value="1"/>
</dbReference>
<keyword evidence="5 18" id="KW-0808">Transferase</keyword>
<keyword evidence="13 18" id="KW-0012">Acyltransferase</keyword>
<evidence type="ECO:0000256" key="6">
    <source>
        <dbReference type="ARBA" id="ARBA00022695"/>
    </source>
</evidence>
<dbReference type="EC" id="2.3.1.157" evidence="18"/>
<evidence type="ECO:0000256" key="2">
    <source>
        <dbReference type="ARBA" id="ARBA00007707"/>
    </source>
</evidence>
<feature type="binding site" evidence="18">
    <location>
        <position position="108"/>
    </location>
    <ligand>
        <name>Mg(2+)</name>
        <dbReference type="ChEBI" id="CHEBI:18420"/>
    </ligand>
</feature>
<feature type="binding site" evidence="18">
    <location>
        <position position="79"/>
    </location>
    <ligand>
        <name>UDP-N-acetyl-alpha-D-glucosamine</name>
        <dbReference type="ChEBI" id="CHEBI:57705"/>
    </ligand>
</feature>
<keyword evidence="8 18" id="KW-0677">Repeat</keyword>
<dbReference type="InterPro" id="IPR025877">
    <property type="entry name" value="MobA-like_NTP_Trfase"/>
</dbReference>
<dbReference type="GO" id="GO:0009252">
    <property type="term" value="P:peptidoglycan biosynthetic process"/>
    <property type="evidence" value="ECO:0007669"/>
    <property type="project" value="UniProtKB-UniRule"/>
</dbReference>
<evidence type="ECO:0000256" key="11">
    <source>
        <dbReference type="ARBA" id="ARBA00022984"/>
    </source>
</evidence>
<dbReference type="GO" id="GO:0003977">
    <property type="term" value="F:UDP-N-acetylglucosamine diphosphorylase activity"/>
    <property type="evidence" value="ECO:0007669"/>
    <property type="project" value="UniProtKB-UniRule"/>
</dbReference>
<dbReference type="GO" id="GO:0000902">
    <property type="term" value="P:cell morphogenesis"/>
    <property type="evidence" value="ECO:0007669"/>
    <property type="project" value="UniProtKB-UniRule"/>
</dbReference>
<keyword evidence="11 18" id="KW-0573">Peptidoglycan synthesis</keyword>
<feature type="domain" description="MobA-like NTP transferase" evidence="19">
    <location>
        <begin position="6"/>
        <end position="133"/>
    </location>
</feature>
<feature type="region of interest" description="Pyrophosphorylase" evidence="18">
    <location>
        <begin position="1"/>
        <end position="232"/>
    </location>
</feature>
<keyword evidence="6 18" id="KW-0548">Nucleotidyltransferase</keyword>
<dbReference type="InterPro" id="IPR038009">
    <property type="entry name" value="GlmU_C_LbH"/>
</dbReference>
<evidence type="ECO:0000256" key="15">
    <source>
        <dbReference type="ARBA" id="ARBA00048247"/>
    </source>
</evidence>
<feature type="binding site" evidence="18">
    <location>
        <position position="23"/>
    </location>
    <ligand>
        <name>UDP-N-acetyl-alpha-D-glucosamine</name>
        <dbReference type="ChEBI" id="CHEBI:57705"/>
    </ligand>
</feature>
<feature type="binding site" evidence="18">
    <location>
        <begin position="9"/>
        <end position="12"/>
    </location>
    <ligand>
        <name>UDP-N-acetyl-alpha-D-glucosamine</name>
        <dbReference type="ChEBI" id="CHEBI:57705"/>
    </ligand>
</feature>
<evidence type="ECO:0000313" key="21">
    <source>
        <dbReference type="Proteomes" id="UP000199758"/>
    </source>
</evidence>
<comment type="cofactor">
    <cofactor evidence="18">
        <name>Mg(2+)</name>
        <dbReference type="ChEBI" id="CHEBI:18420"/>
    </cofactor>
    <text evidence="18">Binds 1 Mg(2+) ion per subunit.</text>
</comment>
<dbReference type="HAMAP" id="MF_01631">
    <property type="entry name" value="GlmU"/>
    <property type="match status" value="1"/>
</dbReference>
<comment type="similarity">
    <text evidence="2 18">In the C-terminal section; belongs to the transferase hexapeptide repeat family.</text>
</comment>
<proteinExistence type="inferred from homology"/>
<feature type="binding site" evidence="18">
    <location>
        <begin position="389"/>
        <end position="390"/>
    </location>
    <ligand>
        <name>acetyl-CoA</name>
        <dbReference type="ChEBI" id="CHEBI:57288"/>
    </ligand>
</feature>
<comment type="catalytic activity">
    <reaction evidence="16 18">
        <text>N-acetyl-alpha-D-glucosamine 1-phosphate + UTP + H(+) = UDP-N-acetyl-alpha-D-glucosamine + diphosphate</text>
        <dbReference type="Rhea" id="RHEA:13509"/>
        <dbReference type="ChEBI" id="CHEBI:15378"/>
        <dbReference type="ChEBI" id="CHEBI:33019"/>
        <dbReference type="ChEBI" id="CHEBI:46398"/>
        <dbReference type="ChEBI" id="CHEBI:57705"/>
        <dbReference type="ChEBI" id="CHEBI:57776"/>
        <dbReference type="EC" id="2.7.7.23"/>
    </reaction>
</comment>
<evidence type="ECO:0000256" key="5">
    <source>
        <dbReference type="ARBA" id="ARBA00022679"/>
    </source>
</evidence>
<dbReference type="PANTHER" id="PTHR43584">
    <property type="entry name" value="NUCLEOTIDYL TRANSFERASE"/>
    <property type="match status" value="1"/>
</dbReference>
<dbReference type="InterPro" id="IPR001451">
    <property type="entry name" value="Hexapep"/>
</dbReference>
<feature type="binding site" evidence="18">
    <location>
        <position position="336"/>
    </location>
    <ligand>
        <name>UDP-N-acetyl-alpha-D-glucosamine</name>
        <dbReference type="ChEBI" id="CHEBI:57705"/>
    </ligand>
</feature>
<dbReference type="Pfam" id="PF00132">
    <property type="entry name" value="Hexapep"/>
    <property type="match status" value="1"/>
</dbReference>
<dbReference type="GO" id="GO:0009245">
    <property type="term" value="P:lipid A biosynthetic process"/>
    <property type="evidence" value="ECO:0007669"/>
    <property type="project" value="UniProtKB-UniRule"/>
</dbReference>
<evidence type="ECO:0000256" key="3">
    <source>
        <dbReference type="ARBA" id="ARBA00007947"/>
    </source>
</evidence>
<dbReference type="GO" id="GO:0019134">
    <property type="term" value="F:glucosamine-1-phosphate N-acetyltransferase activity"/>
    <property type="evidence" value="ECO:0007669"/>
    <property type="project" value="UniProtKB-UniRule"/>
</dbReference>
<name>A0A1M5MVM4_9GAMM</name>
<comment type="function">
    <text evidence="17 18">Catalyzes the last two sequential reactions in the de novo biosynthetic pathway for UDP-N-acetylglucosamine (UDP-GlcNAc). The C-terminal domain catalyzes the transfer of acetyl group from acetyl coenzyme A to glucosamine-1-phosphate (GlcN-1-P) to produce N-acetylglucosamine-1-phosphate (GlcNAc-1-P), which is converted into UDP-GlcNAc by the transfer of uridine 5-monophosphate (from uridine 5-triphosphate), a reaction catalyzed by the N-terminal domain.</text>
</comment>
<evidence type="ECO:0000256" key="1">
    <source>
        <dbReference type="ARBA" id="ARBA00004496"/>
    </source>
</evidence>
<dbReference type="UniPathway" id="UPA00113">
    <property type="reaction ID" value="UER00532"/>
</dbReference>
<feature type="binding site" evidence="18">
    <location>
        <position position="354"/>
    </location>
    <ligand>
        <name>UDP-N-acetyl-alpha-D-glucosamine</name>
        <dbReference type="ChEBI" id="CHEBI:57705"/>
    </ligand>
</feature>
<dbReference type="PROSITE" id="PS00101">
    <property type="entry name" value="HEXAPEP_TRANSFERASES"/>
    <property type="match status" value="1"/>
</dbReference>
<feature type="binding site" evidence="18">
    <location>
        <position position="426"/>
    </location>
    <ligand>
        <name>acetyl-CoA</name>
        <dbReference type="ChEBI" id="CHEBI:57288"/>
    </ligand>
</feature>
<comment type="pathway">
    <text evidence="18">Nucleotide-sugar biosynthesis; UDP-N-acetyl-alpha-D-glucosamine biosynthesis; N-acetyl-alpha-D-glucosamine 1-phosphate from alpha-D-glucosamine 6-phosphate (route II): step 2/2.</text>
</comment>
<evidence type="ECO:0000259" key="19">
    <source>
        <dbReference type="Pfam" id="PF12804"/>
    </source>
</evidence>
<feature type="binding site" evidence="18">
    <location>
        <position position="443"/>
    </location>
    <ligand>
        <name>acetyl-CoA</name>
        <dbReference type="ChEBI" id="CHEBI:57288"/>
    </ligand>
</feature>
<dbReference type="InterPro" id="IPR050065">
    <property type="entry name" value="GlmU-like"/>
</dbReference>
<dbReference type="InterPro" id="IPR005882">
    <property type="entry name" value="Bifunctional_GlmU"/>
</dbReference>
<feature type="binding site" evidence="18">
    <location>
        <position position="383"/>
    </location>
    <ligand>
        <name>acetyl-CoA</name>
        <dbReference type="ChEBI" id="CHEBI:57288"/>
    </ligand>
</feature>
<dbReference type="STRING" id="490188.SAMN04488068_1463"/>
<keyword evidence="10 18" id="KW-0133">Cell shape</keyword>
<keyword evidence="4 18" id="KW-0963">Cytoplasm</keyword>
<feature type="binding site" evidence="18">
    <location>
        <position position="230"/>
    </location>
    <ligand>
        <name>Mg(2+)</name>
        <dbReference type="ChEBI" id="CHEBI:18420"/>
    </ligand>
</feature>
<gene>
    <name evidence="18" type="primary">glmU</name>
    <name evidence="20" type="ORF">SAMN04488068_1463</name>
</gene>
<evidence type="ECO:0000256" key="12">
    <source>
        <dbReference type="ARBA" id="ARBA00023268"/>
    </source>
</evidence>
<comment type="caution">
    <text evidence="18">Lacks conserved residue(s) required for the propagation of feature annotation.</text>
</comment>
<dbReference type="PANTHER" id="PTHR43584:SF3">
    <property type="entry name" value="BIFUNCTIONAL PROTEIN GLMU"/>
    <property type="match status" value="1"/>
</dbReference>
<feature type="binding site" evidence="18">
    <location>
        <position position="142"/>
    </location>
    <ligand>
        <name>UDP-N-acetyl-alpha-D-glucosamine</name>
        <dbReference type="ChEBI" id="CHEBI:57705"/>
    </ligand>
</feature>
<feature type="binding site" evidence="18">
    <location>
        <begin position="106"/>
        <end position="108"/>
    </location>
    <ligand>
        <name>UDP-N-acetyl-alpha-D-glucosamine</name>
        <dbReference type="ChEBI" id="CHEBI:57705"/>
    </ligand>
</feature>
<feature type="region of interest" description="Linker" evidence="18">
    <location>
        <begin position="233"/>
        <end position="253"/>
    </location>
</feature>
<keyword evidence="21" id="KW-1185">Reference proteome</keyword>
<dbReference type="InterPro" id="IPR018357">
    <property type="entry name" value="Hexapep_transf_CS"/>
</dbReference>
<dbReference type="Pfam" id="PF12804">
    <property type="entry name" value="NTP_transf_3"/>
    <property type="match status" value="1"/>
</dbReference>
<comment type="subcellular location">
    <subcellularLocation>
        <location evidence="1 18">Cytoplasm</location>
    </subcellularLocation>
</comment>
<evidence type="ECO:0000256" key="18">
    <source>
        <dbReference type="HAMAP-Rule" id="MF_01631"/>
    </source>
</evidence>
<keyword evidence="12 18" id="KW-0511">Multifunctional enzyme</keyword>
<protein>
    <recommendedName>
        <fullName evidence="18">Bifunctional protein GlmU</fullName>
    </recommendedName>
    <domain>
        <recommendedName>
            <fullName evidence="18">UDP-N-acetylglucosamine pyrophosphorylase</fullName>
            <ecNumber evidence="18">2.7.7.23</ecNumber>
        </recommendedName>
        <alternativeName>
            <fullName evidence="18">N-acetylglucosamine-1-phosphate uridyltransferase</fullName>
        </alternativeName>
    </domain>
    <domain>
        <recommendedName>
            <fullName evidence="18">Glucosamine-1-phosphate N-acetyltransferase</fullName>
            <ecNumber evidence="18">2.3.1.157</ecNumber>
        </recommendedName>
    </domain>
</protein>
<feature type="binding site" evidence="18">
    <location>
        <position position="172"/>
    </location>
    <ligand>
        <name>UDP-N-acetyl-alpha-D-glucosamine</name>
        <dbReference type="ChEBI" id="CHEBI:57705"/>
    </ligand>
</feature>
<dbReference type="Gene3D" id="3.90.550.10">
    <property type="entry name" value="Spore Coat Polysaccharide Biosynthesis Protein SpsA, Chain A"/>
    <property type="match status" value="1"/>
</dbReference>
<dbReference type="InterPro" id="IPR011004">
    <property type="entry name" value="Trimer_LpxA-like_sf"/>
</dbReference>
<reference evidence="20 21" key="1">
    <citation type="submission" date="2016-11" db="EMBL/GenBank/DDBJ databases">
        <authorList>
            <person name="Jaros S."/>
            <person name="Januszkiewicz K."/>
            <person name="Wedrychowicz H."/>
        </authorList>
    </citation>
    <scope>NUCLEOTIDE SEQUENCE [LARGE SCALE GENOMIC DNA]</scope>
    <source>
        <strain evidence="20 21">CGMCC 1.7049</strain>
    </source>
</reference>
<feature type="binding site" evidence="18">
    <location>
        <position position="230"/>
    </location>
    <ligand>
        <name>UDP-N-acetyl-alpha-D-glucosamine</name>
        <dbReference type="ChEBI" id="CHEBI:57705"/>
    </ligand>
</feature>
<comment type="pathway">
    <text evidence="18">Bacterial outer membrane biogenesis; LPS lipid A biosynthesis.</text>
</comment>
<evidence type="ECO:0000256" key="17">
    <source>
        <dbReference type="ARBA" id="ARBA00049628"/>
    </source>
</evidence>
<dbReference type="OrthoDB" id="9775031at2"/>
<dbReference type="SUPFAM" id="SSF53448">
    <property type="entry name" value="Nucleotide-diphospho-sugar transferases"/>
    <property type="match status" value="1"/>
</dbReference>
<comment type="similarity">
    <text evidence="3 18">In the N-terminal section; belongs to the N-acetylglucosamine-1-phosphate uridyltransferase family.</text>
</comment>
<feature type="binding site" evidence="18">
    <location>
        <position position="380"/>
    </location>
    <ligand>
        <name>UDP-N-acetyl-alpha-D-glucosamine</name>
        <dbReference type="ChEBI" id="CHEBI:57705"/>
    </ligand>
</feature>
<feature type="active site" description="Proton acceptor" evidence="18">
    <location>
        <position position="366"/>
    </location>
</feature>
<dbReference type="Gene3D" id="2.160.10.10">
    <property type="entry name" value="Hexapeptide repeat proteins"/>
    <property type="match status" value="1"/>
</dbReference>
<dbReference type="RefSeq" id="WP_072896038.1">
    <property type="nucleotide sequence ID" value="NZ_FQWZ01000003.1"/>
</dbReference>
<feature type="binding site" evidence="18">
    <location>
        <position position="369"/>
    </location>
    <ligand>
        <name>UDP-N-acetyl-alpha-D-glucosamine</name>
        <dbReference type="ChEBI" id="CHEBI:57705"/>
    </ligand>
</feature>
<dbReference type="GO" id="GO:0016020">
    <property type="term" value="C:membrane"/>
    <property type="evidence" value="ECO:0007669"/>
    <property type="project" value="GOC"/>
</dbReference>
<feature type="binding site" evidence="18">
    <location>
        <begin position="84"/>
        <end position="85"/>
    </location>
    <ligand>
        <name>UDP-N-acetyl-alpha-D-glucosamine</name>
        <dbReference type="ChEBI" id="CHEBI:57705"/>
    </ligand>
</feature>
<evidence type="ECO:0000256" key="13">
    <source>
        <dbReference type="ARBA" id="ARBA00023315"/>
    </source>
</evidence>
<dbReference type="GO" id="GO:0000287">
    <property type="term" value="F:magnesium ion binding"/>
    <property type="evidence" value="ECO:0007669"/>
    <property type="project" value="UniProtKB-UniRule"/>
</dbReference>
<dbReference type="UniPathway" id="UPA00973"/>
<comment type="pathway">
    <text evidence="18">Nucleotide-sugar biosynthesis; UDP-N-acetyl-alpha-D-glucosamine biosynthesis; UDP-N-acetyl-alpha-D-glucosamine from N-acetyl-alpha-D-glucosamine 1-phosphate: step 1/1.</text>
</comment>
<dbReference type="GO" id="GO:0006048">
    <property type="term" value="P:UDP-N-acetylglucosamine biosynthetic process"/>
    <property type="evidence" value="ECO:0007669"/>
    <property type="project" value="UniProtKB-UniPathway"/>
</dbReference>
<dbReference type="GO" id="GO:0005737">
    <property type="term" value="C:cytoplasm"/>
    <property type="evidence" value="ECO:0007669"/>
    <property type="project" value="UniProtKB-SubCell"/>
</dbReference>
<evidence type="ECO:0000256" key="4">
    <source>
        <dbReference type="ARBA" id="ARBA00022490"/>
    </source>
</evidence>
<dbReference type="Proteomes" id="UP000199758">
    <property type="component" value="Unassembled WGS sequence"/>
</dbReference>
<organism evidence="20 21">
    <name type="scientific">Hydrocarboniphaga daqingensis</name>
    <dbReference type="NCBI Taxonomy" id="490188"/>
    <lineage>
        <taxon>Bacteria</taxon>
        <taxon>Pseudomonadati</taxon>
        <taxon>Pseudomonadota</taxon>
        <taxon>Gammaproteobacteria</taxon>
        <taxon>Nevskiales</taxon>
        <taxon>Nevskiaceae</taxon>
        <taxon>Hydrocarboniphaga</taxon>
    </lineage>
</organism>
<dbReference type="GO" id="GO:0071555">
    <property type="term" value="P:cell wall organization"/>
    <property type="evidence" value="ECO:0007669"/>
    <property type="project" value="UniProtKB-KW"/>
</dbReference>
<accession>A0A1M5MVM4</accession>
<evidence type="ECO:0000256" key="9">
    <source>
        <dbReference type="ARBA" id="ARBA00022842"/>
    </source>
</evidence>
<dbReference type="GO" id="GO:0008360">
    <property type="term" value="P:regulation of cell shape"/>
    <property type="evidence" value="ECO:0007669"/>
    <property type="project" value="UniProtKB-KW"/>
</dbReference>
<keyword evidence="9 18" id="KW-0460">Magnesium</keyword>
<feature type="region of interest" description="N-acetyltransferase" evidence="18">
    <location>
        <begin position="254"/>
        <end position="461"/>
    </location>
</feature>
<dbReference type="NCBIfam" id="TIGR01173">
    <property type="entry name" value="glmU"/>
    <property type="match status" value="1"/>
</dbReference>